<sequence length="121" mass="13254">MRLQEVLLRKVLSQLRSKGRAGQAQRPGRCKRASGGGTHVPRPRALKKPDTFEELNSIQHGWSTENEMTDSESGGPVQEESEGSNISQNLGRAERPGTDCPGMEQQPSSAQNWQAASANWL</sequence>
<proteinExistence type="predicted"/>
<evidence type="ECO:0000313" key="2">
    <source>
        <dbReference type="EMBL" id="CAI9172873.1"/>
    </source>
</evidence>
<feature type="region of interest" description="Disordered" evidence="1">
    <location>
        <begin position="15"/>
        <end position="121"/>
    </location>
</feature>
<dbReference type="Proteomes" id="UP001176941">
    <property type="component" value="Chromosome 33"/>
</dbReference>
<protein>
    <submittedName>
        <fullName evidence="2">Uncharacterized protein</fullName>
    </submittedName>
</protein>
<name>A0ABN8ZHD0_RANTA</name>
<feature type="compositionally biased region" description="Low complexity" evidence="1">
    <location>
        <begin position="105"/>
        <end position="121"/>
    </location>
</feature>
<dbReference type="EMBL" id="OX459969">
    <property type="protein sequence ID" value="CAI9172873.1"/>
    <property type="molecule type" value="Genomic_DNA"/>
</dbReference>
<reference evidence="2" key="1">
    <citation type="submission" date="2023-04" db="EMBL/GenBank/DDBJ databases">
        <authorList>
            <consortium name="ELIXIR-Norway"/>
        </authorList>
    </citation>
    <scope>NUCLEOTIDE SEQUENCE [LARGE SCALE GENOMIC DNA]</scope>
</reference>
<feature type="compositionally biased region" description="Polar residues" evidence="1">
    <location>
        <begin position="54"/>
        <end position="66"/>
    </location>
</feature>
<gene>
    <name evidence="2" type="ORF">MRATA1EN1_LOCUS21835</name>
</gene>
<accession>A0ABN8ZHD0</accession>
<evidence type="ECO:0000256" key="1">
    <source>
        <dbReference type="SAM" id="MobiDB-lite"/>
    </source>
</evidence>
<keyword evidence="3" id="KW-1185">Reference proteome</keyword>
<evidence type="ECO:0000313" key="3">
    <source>
        <dbReference type="Proteomes" id="UP001176941"/>
    </source>
</evidence>
<organism evidence="2 3">
    <name type="scientific">Rangifer tarandus platyrhynchus</name>
    <name type="common">Svalbard reindeer</name>
    <dbReference type="NCBI Taxonomy" id="3082113"/>
    <lineage>
        <taxon>Eukaryota</taxon>
        <taxon>Metazoa</taxon>
        <taxon>Chordata</taxon>
        <taxon>Craniata</taxon>
        <taxon>Vertebrata</taxon>
        <taxon>Euteleostomi</taxon>
        <taxon>Mammalia</taxon>
        <taxon>Eutheria</taxon>
        <taxon>Laurasiatheria</taxon>
        <taxon>Artiodactyla</taxon>
        <taxon>Ruminantia</taxon>
        <taxon>Pecora</taxon>
        <taxon>Cervidae</taxon>
        <taxon>Odocoileinae</taxon>
        <taxon>Rangifer</taxon>
    </lineage>
</organism>